<dbReference type="GO" id="GO:0005524">
    <property type="term" value="F:ATP binding"/>
    <property type="evidence" value="ECO:0007669"/>
    <property type="project" value="UniProtKB-KW"/>
</dbReference>
<dbReference type="GO" id="GO:0005694">
    <property type="term" value="C:chromosome"/>
    <property type="evidence" value="ECO:0007669"/>
    <property type="project" value="TreeGrafter"/>
</dbReference>
<evidence type="ECO:0000256" key="1">
    <source>
        <dbReference type="ARBA" id="ARBA00022741"/>
    </source>
</evidence>
<keyword evidence="4" id="KW-0675">Receptor</keyword>
<dbReference type="GeneID" id="25253948"/>
<dbReference type="GO" id="GO:0051598">
    <property type="term" value="P:meiotic recombination checkpoint signaling"/>
    <property type="evidence" value="ECO:0007669"/>
    <property type="project" value="TreeGrafter"/>
</dbReference>
<dbReference type="VEuPathDB" id="ToxoDB:ETH2_0931600"/>
<evidence type="ECO:0000259" key="3">
    <source>
        <dbReference type="SMART" id="SM00382"/>
    </source>
</evidence>
<reference evidence="4" key="2">
    <citation type="submission" date="2013-10" db="EMBL/GenBank/DDBJ databases">
        <authorList>
            <person name="Aslett M."/>
        </authorList>
    </citation>
    <scope>NUCLEOTIDE SEQUENCE [LARGE SCALE GENOMIC DNA]</scope>
    <source>
        <strain evidence="4">Houghton</strain>
    </source>
</reference>
<organism evidence="4 5">
    <name type="scientific">Eimeria tenella</name>
    <name type="common">Coccidian parasite</name>
    <dbReference type="NCBI Taxonomy" id="5802"/>
    <lineage>
        <taxon>Eukaryota</taxon>
        <taxon>Sar</taxon>
        <taxon>Alveolata</taxon>
        <taxon>Apicomplexa</taxon>
        <taxon>Conoidasida</taxon>
        <taxon>Coccidia</taxon>
        <taxon>Eucoccidiorida</taxon>
        <taxon>Eimeriorina</taxon>
        <taxon>Eimeriidae</taxon>
        <taxon>Eimeria</taxon>
    </lineage>
</organism>
<keyword evidence="1" id="KW-0547">Nucleotide-binding</keyword>
<dbReference type="PANTHER" id="PTHR45991">
    <property type="entry name" value="PACHYTENE CHECKPOINT PROTEIN 2"/>
    <property type="match status" value="1"/>
</dbReference>
<gene>
    <name evidence="4" type="ORF">ETH_00024180</name>
</gene>
<evidence type="ECO:0000313" key="4">
    <source>
        <dbReference type="EMBL" id="CDJ44229.1"/>
    </source>
</evidence>
<reference evidence="4" key="1">
    <citation type="submission" date="2013-10" db="EMBL/GenBank/DDBJ databases">
        <title>Genomic analysis of the causative agents of coccidiosis in chickens.</title>
        <authorList>
            <person name="Reid A.J."/>
            <person name="Blake D."/>
            <person name="Billington K."/>
            <person name="Browne H."/>
            <person name="Dunn M."/>
            <person name="Hung S."/>
            <person name="Kawahara F."/>
            <person name="Miranda-Saavedra D."/>
            <person name="Mourier T."/>
            <person name="Nagra H."/>
            <person name="Otto T.D."/>
            <person name="Rawlings N."/>
            <person name="Sanchez A."/>
            <person name="Sanders M."/>
            <person name="Subramaniam C."/>
            <person name="Tay Y."/>
            <person name="Dear P."/>
            <person name="Doerig C."/>
            <person name="Gruber A."/>
            <person name="Parkinson J."/>
            <person name="Shirley M."/>
            <person name="Wan K.L."/>
            <person name="Berriman M."/>
            <person name="Tomley F."/>
            <person name="Pain A."/>
        </authorList>
    </citation>
    <scope>NUCLEOTIDE SEQUENCE [LARGE SCALE GENOMIC DNA]</scope>
    <source>
        <strain evidence="4">Houghton</strain>
    </source>
</reference>
<name>U6L6K9_EIMTE</name>
<dbReference type="Gene3D" id="3.40.50.300">
    <property type="entry name" value="P-loop containing nucleotide triphosphate hydrolases"/>
    <property type="match status" value="1"/>
</dbReference>
<keyword evidence="5" id="KW-1185">Reference proteome</keyword>
<dbReference type="Proteomes" id="UP000030747">
    <property type="component" value="Unassembled WGS sequence"/>
</dbReference>
<dbReference type="PANTHER" id="PTHR45991:SF1">
    <property type="entry name" value="PACHYTENE CHECKPOINT PROTEIN 2 HOMOLOG"/>
    <property type="match status" value="1"/>
</dbReference>
<protein>
    <submittedName>
        <fullName evidence="4">Thyroid hormone receptor interactor, putative</fullName>
    </submittedName>
</protein>
<keyword evidence="2" id="KW-0067">ATP-binding</keyword>
<dbReference type="SMART" id="SM00382">
    <property type="entry name" value="AAA"/>
    <property type="match status" value="1"/>
</dbReference>
<dbReference type="InterPro" id="IPR003959">
    <property type="entry name" value="ATPase_AAA_core"/>
</dbReference>
<dbReference type="VEuPathDB" id="ToxoDB:ETH_00024180"/>
<dbReference type="Pfam" id="PF00004">
    <property type="entry name" value="AAA"/>
    <property type="match status" value="1"/>
</dbReference>
<dbReference type="OrthoDB" id="10042665at2759"/>
<dbReference type="EMBL" id="HG676739">
    <property type="protein sequence ID" value="CDJ44229.1"/>
    <property type="molecule type" value="Genomic_DNA"/>
</dbReference>
<dbReference type="AlphaFoldDB" id="U6L6K9"/>
<dbReference type="SUPFAM" id="SSF52540">
    <property type="entry name" value="P-loop containing nucleoside triphosphate hydrolases"/>
    <property type="match status" value="1"/>
</dbReference>
<dbReference type="GO" id="GO:0007131">
    <property type="term" value="P:reciprocal meiotic recombination"/>
    <property type="evidence" value="ECO:0007669"/>
    <property type="project" value="TreeGrafter"/>
</dbReference>
<dbReference type="InterPro" id="IPR027417">
    <property type="entry name" value="P-loop_NTPase"/>
</dbReference>
<feature type="domain" description="AAA+ ATPase" evidence="3">
    <location>
        <begin position="219"/>
        <end position="371"/>
    </location>
</feature>
<dbReference type="RefSeq" id="XP_013234978.1">
    <property type="nucleotide sequence ID" value="XM_013379524.1"/>
</dbReference>
<proteinExistence type="predicted"/>
<dbReference type="InterPro" id="IPR003593">
    <property type="entry name" value="AAA+_ATPase"/>
</dbReference>
<dbReference type="GO" id="GO:0005634">
    <property type="term" value="C:nucleus"/>
    <property type="evidence" value="ECO:0007669"/>
    <property type="project" value="TreeGrafter"/>
</dbReference>
<dbReference type="GO" id="GO:0016887">
    <property type="term" value="F:ATP hydrolysis activity"/>
    <property type="evidence" value="ECO:0007669"/>
    <property type="project" value="InterPro"/>
</dbReference>
<sequence>MEFPTPIAASRASTAASSVRDIPCTKVPKVDFCCEISCKISAKEHFSKIIDAANCWLGSSGLTVALGGHDPQRVGVPLLARCCRSIRIEPLKPRCSPLLLPAASGGGGGPFSAAFASSSSSSSSSSTEAAPLLFPYCQARFAVLPYLLHEGPLQGGPLDLGSEEESGKVFQQWLLPNEDFEGLWANLHFSQNTKDTLLDYASTALLFADKSVDSKLITWNRVLLLHGPPGSGKTSLCKALGQRLAIRLSRNFGSFLFVSLNSSFLFSRWFGESGKVVVRVFELLLQRMQQQSSFLFVLIDEVESLAAARAAAAKTPEPSDAARAVNALLTQMDLFSRSPNGLILTTSNLAESCDPAFLDRADLKLHIPCPNSNCRFAILESCIEELIRTKLVEPGSHTRFSFPPGPEASE</sequence>
<evidence type="ECO:0000256" key="2">
    <source>
        <dbReference type="ARBA" id="ARBA00022840"/>
    </source>
</evidence>
<evidence type="ECO:0000313" key="5">
    <source>
        <dbReference type="Proteomes" id="UP000030747"/>
    </source>
</evidence>
<accession>U6L6K9</accession>
<dbReference type="InterPro" id="IPR044539">
    <property type="entry name" value="Pch2-like"/>
</dbReference>